<organism evidence="4 5">
    <name type="scientific">Candidatus Aphodoplasma excrementigallinarum</name>
    <dbReference type="NCBI Taxonomy" id="2840673"/>
    <lineage>
        <taxon>Bacteria</taxon>
        <taxon>Bacillati</taxon>
        <taxon>Bacillota</taxon>
        <taxon>Clostridia</taxon>
        <taxon>Eubacteriales</taxon>
        <taxon>Candidatus Aphodoplasma</taxon>
    </lineage>
</organism>
<evidence type="ECO:0000313" key="5">
    <source>
        <dbReference type="Proteomes" id="UP000886743"/>
    </source>
</evidence>
<gene>
    <name evidence="4" type="ORF">IAC74_01995</name>
</gene>
<reference evidence="4" key="2">
    <citation type="journal article" date="2021" name="PeerJ">
        <title>Extensive microbial diversity within the chicken gut microbiome revealed by metagenomics and culture.</title>
        <authorList>
            <person name="Gilroy R."/>
            <person name="Ravi A."/>
            <person name="Getino M."/>
            <person name="Pursley I."/>
            <person name="Horton D.L."/>
            <person name="Alikhan N.F."/>
            <person name="Baker D."/>
            <person name="Gharbi K."/>
            <person name="Hall N."/>
            <person name="Watson M."/>
            <person name="Adriaenssens E.M."/>
            <person name="Foster-Nyarko E."/>
            <person name="Jarju S."/>
            <person name="Secka A."/>
            <person name="Antonio M."/>
            <person name="Oren A."/>
            <person name="Chaudhuri R.R."/>
            <person name="La Ragione R."/>
            <person name="Hildebrand F."/>
            <person name="Pallen M.J."/>
        </authorList>
    </citation>
    <scope>NUCLEOTIDE SEQUENCE</scope>
    <source>
        <strain evidence="4">4920</strain>
    </source>
</reference>
<proteinExistence type="inferred from homology"/>
<keyword evidence="3" id="KW-0406">Ion transport</keyword>
<dbReference type="InterPro" id="IPR036906">
    <property type="entry name" value="ATPase_V1_fsu_sf"/>
</dbReference>
<evidence type="ECO:0000256" key="3">
    <source>
        <dbReference type="ARBA" id="ARBA00023065"/>
    </source>
</evidence>
<accession>A0A9D1SZH5</accession>
<reference evidence="4" key="1">
    <citation type="submission" date="2020-10" db="EMBL/GenBank/DDBJ databases">
        <authorList>
            <person name="Gilroy R."/>
        </authorList>
    </citation>
    <scope>NUCLEOTIDE SEQUENCE</scope>
    <source>
        <strain evidence="4">4920</strain>
    </source>
</reference>
<dbReference type="Pfam" id="PF01990">
    <property type="entry name" value="ATP-synt_F"/>
    <property type="match status" value="1"/>
</dbReference>
<comment type="similarity">
    <text evidence="1">Belongs to the V-ATPase F subunit family.</text>
</comment>
<dbReference type="SUPFAM" id="SSF159468">
    <property type="entry name" value="AtpF-like"/>
    <property type="match status" value="1"/>
</dbReference>
<protein>
    <submittedName>
        <fullName evidence="4">V-type ATP synthase subunit F</fullName>
    </submittedName>
</protein>
<name>A0A9D1SZH5_9FIRM</name>
<comment type="caution">
    <text evidence="4">The sequence shown here is derived from an EMBL/GenBank/DDBJ whole genome shotgun (WGS) entry which is preliminary data.</text>
</comment>
<dbReference type="Proteomes" id="UP000886743">
    <property type="component" value="Unassembled WGS sequence"/>
</dbReference>
<keyword evidence="2" id="KW-0813">Transport</keyword>
<dbReference type="NCBIfam" id="NF002384">
    <property type="entry name" value="PRK01395.1"/>
    <property type="match status" value="1"/>
</dbReference>
<dbReference type="GO" id="GO:0046961">
    <property type="term" value="F:proton-transporting ATPase activity, rotational mechanism"/>
    <property type="evidence" value="ECO:0007669"/>
    <property type="project" value="InterPro"/>
</dbReference>
<evidence type="ECO:0000256" key="1">
    <source>
        <dbReference type="ARBA" id="ARBA00010148"/>
    </source>
</evidence>
<evidence type="ECO:0000256" key="2">
    <source>
        <dbReference type="ARBA" id="ARBA00022448"/>
    </source>
</evidence>
<sequence>MYKIGVIGDKDSVMGFLALGLTVFETSGAEQTAELIRRAAAEGYAAIYITEQAAQDVMDVIDEYKDSELPAIILIPGIAGSLGIGMAGVKKSVERAVGADILFNNEK</sequence>
<dbReference type="EMBL" id="DVOF01000058">
    <property type="protein sequence ID" value="HIV02319.1"/>
    <property type="molecule type" value="Genomic_DNA"/>
</dbReference>
<dbReference type="AlphaFoldDB" id="A0A9D1SZH5"/>
<evidence type="ECO:0000313" key="4">
    <source>
        <dbReference type="EMBL" id="HIV02319.1"/>
    </source>
</evidence>
<dbReference type="Gene3D" id="3.40.50.10580">
    <property type="entry name" value="ATPase, V1 complex, subunit F"/>
    <property type="match status" value="1"/>
</dbReference>
<dbReference type="InterPro" id="IPR008218">
    <property type="entry name" value="ATPase_V1-cplx_f_g_su"/>
</dbReference>